<dbReference type="EMBL" id="ML181387">
    <property type="protein sequence ID" value="THU75914.1"/>
    <property type="molecule type" value="Genomic_DNA"/>
</dbReference>
<protein>
    <submittedName>
        <fullName evidence="1">Uncharacterized protein</fullName>
    </submittedName>
</protein>
<name>A0A4S8KK69_DENBC</name>
<dbReference type="AlphaFoldDB" id="A0A4S8KK69"/>
<feature type="non-terminal residue" evidence="1">
    <location>
        <position position="1"/>
    </location>
</feature>
<dbReference type="Proteomes" id="UP000297245">
    <property type="component" value="Unassembled WGS sequence"/>
</dbReference>
<sequence length="75" mass="8441">AEDSDFSHRGKFLLVPQRASGVPKNFVDLSRPQSPLHSGLTVNRSSFIHKRSCRYTCLGARIIHPRKVARLALRS</sequence>
<accession>A0A4S8KK69</accession>
<evidence type="ECO:0000313" key="2">
    <source>
        <dbReference type="Proteomes" id="UP000297245"/>
    </source>
</evidence>
<gene>
    <name evidence="1" type="ORF">K435DRAFT_787450</name>
</gene>
<proteinExistence type="predicted"/>
<evidence type="ECO:0000313" key="1">
    <source>
        <dbReference type="EMBL" id="THU75914.1"/>
    </source>
</evidence>
<keyword evidence="2" id="KW-1185">Reference proteome</keyword>
<organism evidence="1 2">
    <name type="scientific">Dendrothele bispora (strain CBS 962.96)</name>
    <dbReference type="NCBI Taxonomy" id="1314807"/>
    <lineage>
        <taxon>Eukaryota</taxon>
        <taxon>Fungi</taxon>
        <taxon>Dikarya</taxon>
        <taxon>Basidiomycota</taxon>
        <taxon>Agaricomycotina</taxon>
        <taxon>Agaricomycetes</taxon>
        <taxon>Agaricomycetidae</taxon>
        <taxon>Agaricales</taxon>
        <taxon>Agaricales incertae sedis</taxon>
        <taxon>Dendrothele</taxon>
    </lineage>
</organism>
<reference evidence="1 2" key="1">
    <citation type="journal article" date="2019" name="Nat. Ecol. Evol.">
        <title>Megaphylogeny resolves global patterns of mushroom evolution.</title>
        <authorList>
            <person name="Varga T."/>
            <person name="Krizsan K."/>
            <person name="Foldi C."/>
            <person name="Dima B."/>
            <person name="Sanchez-Garcia M."/>
            <person name="Sanchez-Ramirez S."/>
            <person name="Szollosi G.J."/>
            <person name="Szarkandi J.G."/>
            <person name="Papp V."/>
            <person name="Albert L."/>
            <person name="Andreopoulos W."/>
            <person name="Angelini C."/>
            <person name="Antonin V."/>
            <person name="Barry K.W."/>
            <person name="Bougher N.L."/>
            <person name="Buchanan P."/>
            <person name="Buyck B."/>
            <person name="Bense V."/>
            <person name="Catcheside P."/>
            <person name="Chovatia M."/>
            <person name="Cooper J."/>
            <person name="Damon W."/>
            <person name="Desjardin D."/>
            <person name="Finy P."/>
            <person name="Geml J."/>
            <person name="Haridas S."/>
            <person name="Hughes K."/>
            <person name="Justo A."/>
            <person name="Karasinski D."/>
            <person name="Kautmanova I."/>
            <person name="Kiss B."/>
            <person name="Kocsube S."/>
            <person name="Kotiranta H."/>
            <person name="LaButti K.M."/>
            <person name="Lechner B.E."/>
            <person name="Liimatainen K."/>
            <person name="Lipzen A."/>
            <person name="Lukacs Z."/>
            <person name="Mihaltcheva S."/>
            <person name="Morgado L.N."/>
            <person name="Niskanen T."/>
            <person name="Noordeloos M.E."/>
            <person name="Ohm R.A."/>
            <person name="Ortiz-Santana B."/>
            <person name="Ovrebo C."/>
            <person name="Racz N."/>
            <person name="Riley R."/>
            <person name="Savchenko A."/>
            <person name="Shiryaev A."/>
            <person name="Soop K."/>
            <person name="Spirin V."/>
            <person name="Szebenyi C."/>
            <person name="Tomsovsky M."/>
            <person name="Tulloss R.E."/>
            <person name="Uehling J."/>
            <person name="Grigoriev I.V."/>
            <person name="Vagvolgyi C."/>
            <person name="Papp T."/>
            <person name="Martin F.M."/>
            <person name="Miettinen O."/>
            <person name="Hibbett D.S."/>
            <person name="Nagy L.G."/>
        </authorList>
    </citation>
    <scope>NUCLEOTIDE SEQUENCE [LARGE SCALE GENOMIC DNA]</scope>
    <source>
        <strain evidence="1 2">CBS 962.96</strain>
    </source>
</reference>